<sequence length="68" mass="7304">MKKILLIIAIVFCIFQLVVLATDIYIGMPAINRSGTTTSGETYINAGAVANASGKITKVEIWSWGDLT</sequence>
<organism evidence="1">
    <name type="scientific">marine sediment metagenome</name>
    <dbReference type="NCBI Taxonomy" id="412755"/>
    <lineage>
        <taxon>unclassified sequences</taxon>
        <taxon>metagenomes</taxon>
        <taxon>ecological metagenomes</taxon>
    </lineage>
</organism>
<reference evidence="1" key="1">
    <citation type="journal article" date="2014" name="Front. Microbiol.">
        <title>High frequency of phylogenetically diverse reductive dehalogenase-homologous genes in deep subseafloor sedimentary metagenomes.</title>
        <authorList>
            <person name="Kawai M."/>
            <person name="Futagami T."/>
            <person name="Toyoda A."/>
            <person name="Takaki Y."/>
            <person name="Nishi S."/>
            <person name="Hori S."/>
            <person name="Arai W."/>
            <person name="Tsubouchi T."/>
            <person name="Morono Y."/>
            <person name="Uchiyama I."/>
            <person name="Ito T."/>
            <person name="Fujiyama A."/>
            <person name="Inagaki F."/>
            <person name="Takami H."/>
        </authorList>
    </citation>
    <scope>NUCLEOTIDE SEQUENCE</scope>
    <source>
        <strain evidence="1">Expedition CK06-06</strain>
    </source>
</reference>
<protein>
    <submittedName>
        <fullName evidence="1">Uncharacterized protein</fullName>
    </submittedName>
</protein>
<dbReference type="AlphaFoldDB" id="X1SBR3"/>
<gene>
    <name evidence="1" type="ORF">S12H4_34374</name>
</gene>
<proteinExistence type="predicted"/>
<comment type="caution">
    <text evidence="1">The sequence shown here is derived from an EMBL/GenBank/DDBJ whole genome shotgun (WGS) entry which is preliminary data.</text>
</comment>
<feature type="non-terminal residue" evidence="1">
    <location>
        <position position="68"/>
    </location>
</feature>
<evidence type="ECO:0000313" key="1">
    <source>
        <dbReference type="EMBL" id="GAI90423.1"/>
    </source>
</evidence>
<accession>X1SBR3</accession>
<name>X1SBR3_9ZZZZ</name>
<dbReference type="EMBL" id="BARW01020334">
    <property type="protein sequence ID" value="GAI90423.1"/>
    <property type="molecule type" value="Genomic_DNA"/>
</dbReference>